<gene>
    <name evidence="4" type="ORF">KHW66_00065</name>
</gene>
<dbReference type="InterPro" id="IPR038109">
    <property type="entry name" value="DNA_bind_recomb_sf"/>
</dbReference>
<dbReference type="PANTHER" id="PTHR30461">
    <property type="entry name" value="DNA-INVERTASE FROM LAMBDOID PROPHAGE"/>
    <property type="match status" value="1"/>
</dbReference>
<organism evidence="4 5">
    <name type="scientific">Faecalibacterium prausnitzii</name>
    <dbReference type="NCBI Taxonomy" id="853"/>
    <lineage>
        <taxon>Bacteria</taxon>
        <taxon>Bacillati</taxon>
        <taxon>Bacillota</taxon>
        <taxon>Clostridia</taxon>
        <taxon>Eubacteriales</taxon>
        <taxon>Oscillospiraceae</taxon>
        <taxon>Faecalibacterium</taxon>
    </lineage>
</organism>
<dbReference type="GO" id="GO:0000150">
    <property type="term" value="F:DNA strand exchange activity"/>
    <property type="evidence" value="ECO:0007669"/>
    <property type="project" value="InterPro"/>
</dbReference>
<dbReference type="Gene3D" id="3.40.50.1390">
    <property type="entry name" value="Resolvase, N-terminal catalytic domain"/>
    <property type="match status" value="1"/>
</dbReference>
<feature type="domain" description="Recombinase" evidence="3">
    <location>
        <begin position="162"/>
        <end position="275"/>
    </location>
</feature>
<evidence type="ECO:0000259" key="3">
    <source>
        <dbReference type="PROSITE" id="PS51737"/>
    </source>
</evidence>
<comment type="caution">
    <text evidence="4">The sequence shown here is derived from an EMBL/GenBank/DDBJ whole genome shotgun (WGS) entry which is preliminary data.</text>
</comment>
<dbReference type="PROSITE" id="PS51736">
    <property type="entry name" value="RECOMBINASES_3"/>
    <property type="match status" value="1"/>
</dbReference>
<dbReference type="CDD" id="cd00338">
    <property type="entry name" value="Ser_Recombinase"/>
    <property type="match status" value="1"/>
</dbReference>
<dbReference type="InterPro" id="IPR025827">
    <property type="entry name" value="Zn_ribbon_recom_dom"/>
</dbReference>
<dbReference type="PROSITE" id="PS51737">
    <property type="entry name" value="RECOMBINASE_DNA_BIND"/>
    <property type="match status" value="1"/>
</dbReference>
<dbReference type="Proteomes" id="UP000733372">
    <property type="component" value="Unassembled WGS sequence"/>
</dbReference>
<dbReference type="InterPro" id="IPR050639">
    <property type="entry name" value="SSR_resolvase"/>
</dbReference>
<dbReference type="EMBL" id="JAGZAM010000001">
    <property type="protein sequence ID" value="MBS5686504.1"/>
    <property type="molecule type" value="Genomic_DNA"/>
</dbReference>
<dbReference type="Gene3D" id="3.90.1750.20">
    <property type="entry name" value="Putative Large Serine Recombinase, Chain B, Domain 2"/>
    <property type="match status" value="1"/>
</dbReference>
<dbReference type="PANTHER" id="PTHR30461:SF23">
    <property type="entry name" value="DNA RECOMBINASE-RELATED"/>
    <property type="match status" value="1"/>
</dbReference>
<dbReference type="Pfam" id="PF13408">
    <property type="entry name" value="Zn_ribbon_recom"/>
    <property type="match status" value="1"/>
</dbReference>
<evidence type="ECO:0000259" key="2">
    <source>
        <dbReference type="PROSITE" id="PS51736"/>
    </source>
</evidence>
<accession>A0A943FXV2</accession>
<dbReference type="SUPFAM" id="SSF53041">
    <property type="entry name" value="Resolvase-like"/>
    <property type="match status" value="1"/>
</dbReference>
<evidence type="ECO:0000313" key="5">
    <source>
        <dbReference type="Proteomes" id="UP000733372"/>
    </source>
</evidence>
<evidence type="ECO:0000256" key="1">
    <source>
        <dbReference type="SAM" id="Coils"/>
    </source>
</evidence>
<dbReference type="Pfam" id="PF07508">
    <property type="entry name" value="Recombinase"/>
    <property type="match status" value="1"/>
</dbReference>
<feature type="coiled-coil region" evidence="1">
    <location>
        <begin position="337"/>
        <end position="398"/>
    </location>
</feature>
<protein>
    <submittedName>
        <fullName evidence="4">Recombinase family protein</fullName>
    </submittedName>
</protein>
<dbReference type="InterPro" id="IPR006119">
    <property type="entry name" value="Resolv_N"/>
</dbReference>
<proteinExistence type="predicted"/>
<dbReference type="AlphaFoldDB" id="A0A943FXV2"/>
<dbReference type="SMART" id="SM00857">
    <property type="entry name" value="Resolvase"/>
    <property type="match status" value="1"/>
</dbReference>
<dbReference type="InterPro" id="IPR011109">
    <property type="entry name" value="DNA_bind_recombinase_dom"/>
</dbReference>
<dbReference type="GO" id="GO:0003677">
    <property type="term" value="F:DNA binding"/>
    <property type="evidence" value="ECO:0007669"/>
    <property type="project" value="UniProtKB-KW"/>
</dbReference>
<dbReference type="Pfam" id="PF00239">
    <property type="entry name" value="Resolvase"/>
    <property type="match status" value="1"/>
</dbReference>
<reference evidence="4" key="1">
    <citation type="submission" date="2021-02" db="EMBL/GenBank/DDBJ databases">
        <title>Infant gut strain persistence is associated with maternal origin, phylogeny, and functional potential including surface adhesion and iron acquisition.</title>
        <authorList>
            <person name="Lou Y.C."/>
        </authorList>
    </citation>
    <scope>NUCLEOTIDE SEQUENCE</scope>
    <source>
        <strain evidence="4">L3_101_367G1_dasL3_101_367G1_metabat.metabat.26</strain>
    </source>
</reference>
<sequence length="482" mass="54590">MGKKQKTNGGDAVIYARYSSHNQRDVSIEQQVEACRKHAAELGLTVTATYEDRAISGKTDKRPSFQRMMRDAEQHKFAYVLAWKSNRIGRNMMQALVNESRLVDCGVKVFYAEEDFDDNAAGRFALRSMMNVNQFYIENMAEDVKRGLYDNAKKGLVNGSLPLGYKRGADGKPEIDEPKAAIVREIYTRVAAGELFASIAADLNARGIRTARGREWNKGSFHIISDELFYDAQEAYGMKKDNRYGRARHGAENYLLTGKLYCGHCGSYMVGISGTSKTGEMHYYYACQKHRLEHTCEKKAIRRDVIENAVARAIMMYCLDDETIDFIVDSTIAYFKQKDHELHIEAMENELAAVQQAISNLMKAIEAGIITPTTRTRLLDLEEQQAKLSAKINTAKAERVEIDRDDLIAGLQLFRTGDIKNKKFLAKLFNTFLLAVYLYDDNRLKIVFSFTGNHNNIEIPLELDMPKKFRVAALIGGSRKGR</sequence>
<feature type="domain" description="Resolvase/invertase-type recombinase catalytic" evidence="2">
    <location>
        <begin position="11"/>
        <end position="155"/>
    </location>
</feature>
<dbReference type="InterPro" id="IPR036162">
    <property type="entry name" value="Resolvase-like_N_sf"/>
</dbReference>
<name>A0A943FXV2_9FIRM</name>
<keyword evidence="1" id="KW-0175">Coiled coil</keyword>
<evidence type="ECO:0000313" key="4">
    <source>
        <dbReference type="EMBL" id="MBS5686504.1"/>
    </source>
</evidence>